<dbReference type="EMBL" id="CAWUHD010000048">
    <property type="protein sequence ID" value="CAK7223127.1"/>
    <property type="molecule type" value="Genomic_DNA"/>
</dbReference>
<protein>
    <submittedName>
        <fullName evidence="2">Uncharacterized protein</fullName>
    </submittedName>
</protein>
<dbReference type="Proteomes" id="UP001642482">
    <property type="component" value="Unassembled WGS sequence"/>
</dbReference>
<name>A0ABP0BUF2_9PEZI</name>
<reference evidence="2 3" key="1">
    <citation type="submission" date="2024-01" db="EMBL/GenBank/DDBJ databases">
        <authorList>
            <person name="Allen C."/>
            <person name="Tagirdzhanova G."/>
        </authorList>
    </citation>
    <scope>NUCLEOTIDE SEQUENCE [LARGE SCALE GENOMIC DNA]</scope>
</reference>
<comment type="caution">
    <text evidence="2">The sequence shown here is derived from an EMBL/GenBank/DDBJ whole genome shotgun (WGS) entry which is preliminary data.</text>
</comment>
<feature type="region of interest" description="Disordered" evidence="1">
    <location>
        <begin position="56"/>
        <end position="132"/>
    </location>
</feature>
<evidence type="ECO:0000256" key="1">
    <source>
        <dbReference type="SAM" id="MobiDB-lite"/>
    </source>
</evidence>
<evidence type="ECO:0000313" key="2">
    <source>
        <dbReference type="EMBL" id="CAK7223127.1"/>
    </source>
</evidence>
<feature type="compositionally biased region" description="Polar residues" evidence="1">
    <location>
        <begin position="95"/>
        <end position="110"/>
    </location>
</feature>
<feature type="compositionally biased region" description="Basic and acidic residues" evidence="1">
    <location>
        <begin position="84"/>
        <end position="93"/>
    </location>
</feature>
<keyword evidence="3" id="KW-1185">Reference proteome</keyword>
<proteinExistence type="predicted"/>
<evidence type="ECO:0000313" key="3">
    <source>
        <dbReference type="Proteomes" id="UP001642482"/>
    </source>
</evidence>
<sequence>MDFSQLYSPLSSMTPWDGGLSASPVMQPAFCSCSEGHHHDWNNSEEQLFLYGDEDKTFNKHSTGKTGDQEDDITSVACDIDGSDSNKENEDPAKGQSNDSENETTSTRDSTIALDDNEKNNEGVEGMDEVDEEASTRRMSLVDLVIREYALHFAAHLLD</sequence>
<gene>
    <name evidence="2" type="ORF">SEUCBS140593_005132</name>
</gene>
<accession>A0ABP0BUF2</accession>
<organism evidence="2 3">
    <name type="scientific">Sporothrix eucalyptigena</name>
    <dbReference type="NCBI Taxonomy" id="1812306"/>
    <lineage>
        <taxon>Eukaryota</taxon>
        <taxon>Fungi</taxon>
        <taxon>Dikarya</taxon>
        <taxon>Ascomycota</taxon>
        <taxon>Pezizomycotina</taxon>
        <taxon>Sordariomycetes</taxon>
        <taxon>Sordariomycetidae</taxon>
        <taxon>Ophiostomatales</taxon>
        <taxon>Ophiostomataceae</taxon>
        <taxon>Sporothrix</taxon>
    </lineage>
</organism>